<reference evidence="2" key="1">
    <citation type="submission" date="2023-07" db="EMBL/GenBank/DDBJ databases">
        <authorList>
            <person name="Yue Y."/>
        </authorList>
    </citation>
    <scope>NUCLEOTIDE SEQUENCE [LARGE SCALE GENOMIC DNA]</scope>
    <source>
        <strain evidence="2">2Y89</strain>
    </source>
</reference>
<protein>
    <submittedName>
        <fullName evidence="1">Uncharacterized protein</fullName>
    </submittedName>
</protein>
<dbReference type="RefSeq" id="WP_224479444.1">
    <property type="nucleotide sequence ID" value="NZ_JAIUJS010000013.1"/>
</dbReference>
<proteinExistence type="predicted"/>
<sequence>MTAQSAQNDGENSTQLFADNDFLPIKFRYSKKQLKKETNDSTYMNSVISYESKEGTWDTLDVEIRARGNFRRKTCFFTPIKLKVKKSSAKGTIFQKNRKLKVVFPCLNEYTKDDNVLKEYLIYKMYEIATPYHFKTRLIDVEFDDVKNKKSKSYQLKGFLIEDYDKVAKRLNGKTVKRAFYPQGYDDLFAVRNAMFQFMVGNTDFSPTYSHNSKVVFVDKKFVPISYDFDMSGFVNTSYSLVSQTRRTELPIEEVTERYYMGYRRDMQLFEKVRLEFLNNKKEFLAVVDKHKSYFDSQKSYETARSYLMGFFEILADKSKFKKRTYDIATKMN</sequence>
<dbReference type="Proteomes" id="UP001198402">
    <property type="component" value="Unassembled WGS sequence"/>
</dbReference>
<keyword evidence="2" id="KW-1185">Reference proteome</keyword>
<accession>A0ABS7Y5K1</accession>
<evidence type="ECO:0000313" key="1">
    <source>
        <dbReference type="EMBL" id="MCA0154499.1"/>
    </source>
</evidence>
<comment type="caution">
    <text evidence="1">The sequence shown here is derived from an EMBL/GenBank/DDBJ whole genome shotgun (WGS) entry which is preliminary data.</text>
</comment>
<gene>
    <name evidence="1" type="ORF">LBV24_14810</name>
</gene>
<dbReference type="EMBL" id="JAIUJS010000013">
    <property type="protein sequence ID" value="MCA0154499.1"/>
    <property type="molecule type" value="Genomic_DNA"/>
</dbReference>
<organism evidence="1 2">
    <name type="scientific">Winogradskyella vincentii</name>
    <dbReference type="NCBI Taxonomy" id="2877122"/>
    <lineage>
        <taxon>Bacteria</taxon>
        <taxon>Pseudomonadati</taxon>
        <taxon>Bacteroidota</taxon>
        <taxon>Flavobacteriia</taxon>
        <taxon>Flavobacteriales</taxon>
        <taxon>Flavobacteriaceae</taxon>
        <taxon>Winogradskyella</taxon>
    </lineage>
</organism>
<evidence type="ECO:0000313" key="2">
    <source>
        <dbReference type="Proteomes" id="UP001198402"/>
    </source>
</evidence>
<name>A0ABS7Y5K1_9FLAO</name>